<sequence length="471" mass="53066">MTGKDVLKFANEKGAKMVDLKFCDMIGTWQHLTVPLHQLTDETFENGFGFDGSSIRGWRGIEESDMIILPDPSTAMMDPFMQVPTLSLICDVCLPETLQPYNRDPRQLVKKAIAYMQSTGIADTAYFGPEAEFFIFDDVRYEQTSNSAFYMIDSEEAVWNTGRDEGGRNLGYKVRSKEGYFPALPTDTQQDLRTEICLELERCGMQVERHHHEVASAGQGEINFRFDTALNMGDKMMWFKYIVKNVAKRYGKTATFMPKPVFGDNGSGMHIHMSLWKDGKNLFAGNKYAGLSEMALYYIGGVLKHAPALCGIINPTTNSYKRLVPGFEAPTKLAYSFKNRSAAMRIPNSGPNPKARRIEFRTPDPTANIYLAEAAILMAGLDGIINKIHPGDPLDKDIYGLPPQEAAAIPSVPGTLEESLNNLRDNCSFLKKGDVFSEDLIETWIQYKIDKEVRPVQQRPVPYEFHLYYDC</sequence>
<evidence type="ECO:0000256" key="17">
    <source>
        <dbReference type="RuleBase" id="RU000384"/>
    </source>
</evidence>
<feature type="domain" description="GS catalytic" evidence="21">
    <location>
        <begin position="105"/>
        <end position="471"/>
    </location>
</feature>
<dbReference type="AlphaFoldDB" id="A0A162H5F7"/>
<evidence type="ECO:0000256" key="7">
    <source>
        <dbReference type="ARBA" id="ARBA00022598"/>
    </source>
</evidence>
<feature type="binding site" evidence="13">
    <location>
        <begin position="272"/>
        <end position="274"/>
    </location>
    <ligand>
        <name>ATP</name>
        <dbReference type="ChEBI" id="CHEBI:30616"/>
    </ligand>
</feature>
<evidence type="ECO:0000256" key="13">
    <source>
        <dbReference type="PIRSR" id="PIRSR604809-2"/>
    </source>
</evidence>
<feature type="binding site" evidence="14">
    <location>
        <position position="270"/>
    </location>
    <ligand>
        <name>Mg(2+)</name>
        <dbReference type="ChEBI" id="CHEBI:18420"/>
        <label>1</label>
    </ligand>
</feature>
<dbReference type="InterPro" id="IPR014746">
    <property type="entry name" value="Gln_synth/guanido_kin_cat_dom"/>
</dbReference>
<feature type="binding site" evidence="12">
    <location>
        <position position="328"/>
    </location>
    <ligand>
        <name>L-glutamate</name>
        <dbReference type="ChEBI" id="CHEBI:29985"/>
    </ligand>
</feature>
<feature type="binding site" evidence="12">
    <location>
        <position position="361"/>
    </location>
    <ligand>
        <name>L-glutamate</name>
        <dbReference type="ChEBI" id="CHEBI:29985"/>
    </ligand>
</feature>
<dbReference type="GO" id="GO:0019740">
    <property type="term" value="P:nitrogen utilization"/>
    <property type="evidence" value="ECO:0007669"/>
    <property type="project" value="TreeGrafter"/>
</dbReference>
<dbReference type="Proteomes" id="UP000075799">
    <property type="component" value="Unassembled WGS sequence"/>
</dbReference>
<evidence type="ECO:0000256" key="14">
    <source>
        <dbReference type="PIRSR" id="PIRSR604809-3"/>
    </source>
</evidence>
<keyword evidence="7 19" id="KW-0436">Ligase</keyword>
<feature type="binding site" evidence="14">
    <location>
        <position position="132"/>
    </location>
    <ligand>
        <name>Mg(2+)</name>
        <dbReference type="ChEBI" id="CHEBI:18420"/>
        <label>1</label>
    </ligand>
</feature>
<dbReference type="GO" id="GO:0016020">
    <property type="term" value="C:membrane"/>
    <property type="evidence" value="ECO:0007669"/>
    <property type="project" value="TreeGrafter"/>
</dbReference>
<dbReference type="Gene3D" id="3.30.590.10">
    <property type="entry name" value="Glutamine synthetase/guanido kinase, catalytic domain"/>
    <property type="match status" value="1"/>
</dbReference>
<evidence type="ECO:0000256" key="9">
    <source>
        <dbReference type="ARBA" id="ARBA00022741"/>
    </source>
</evidence>
<evidence type="ECO:0000313" key="22">
    <source>
        <dbReference type="EMBL" id="KYG69727.1"/>
    </source>
</evidence>
<evidence type="ECO:0000256" key="3">
    <source>
        <dbReference type="ARBA" id="ARBA00011354"/>
    </source>
</evidence>
<organism evidence="22 23">
    <name type="scientific">Bdellovibrio bacteriovorus</name>
    <dbReference type="NCBI Taxonomy" id="959"/>
    <lineage>
        <taxon>Bacteria</taxon>
        <taxon>Pseudomonadati</taxon>
        <taxon>Bdellovibrionota</taxon>
        <taxon>Bdellovibrionia</taxon>
        <taxon>Bdellovibrionales</taxon>
        <taxon>Pseudobdellovibrionaceae</taxon>
        <taxon>Bdellovibrio</taxon>
    </lineage>
</organism>
<dbReference type="SUPFAM" id="SSF54368">
    <property type="entry name" value="Glutamine synthetase, N-terminal domain"/>
    <property type="match status" value="1"/>
</dbReference>
<dbReference type="PROSITE" id="PS00181">
    <property type="entry name" value="GLNA_ATP"/>
    <property type="match status" value="1"/>
</dbReference>
<comment type="subcellular location">
    <subcellularLocation>
        <location evidence="1 18">Cytoplasm</location>
    </subcellularLocation>
</comment>
<dbReference type="InterPro" id="IPR036651">
    <property type="entry name" value="Gln_synt_N_sf"/>
</dbReference>
<feature type="binding site" evidence="12">
    <location>
        <begin position="265"/>
        <end position="266"/>
    </location>
    <ligand>
        <name>L-glutamate</name>
        <dbReference type="ChEBI" id="CHEBI:29985"/>
    </ligand>
</feature>
<keyword evidence="6 15" id="KW-0597">Phosphoprotein</keyword>
<evidence type="ECO:0000256" key="11">
    <source>
        <dbReference type="ARBA" id="ARBA00022842"/>
    </source>
</evidence>
<dbReference type="SUPFAM" id="SSF55931">
    <property type="entry name" value="Glutamine synthetase/guanido kinase"/>
    <property type="match status" value="1"/>
</dbReference>
<evidence type="ECO:0000256" key="1">
    <source>
        <dbReference type="ARBA" id="ARBA00004496"/>
    </source>
</evidence>
<dbReference type="PROSITE" id="PS51986">
    <property type="entry name" value="GS_BETA_GRASP"/>
    <property type="match status" value="1"/>
</dbReference>
<feature type="binding site" evidence="14">
    <location>
        <position position="359"/>
    </location>
    <ligand>
        <name>Mg(2+)</name>
        <dbReference type="ChEBI" id="CHEBI:18420"/>
        <label>1</label>
    </ligand>
</feature>
<accession>A0A162H5F7</accession>
<dbReference type="Pfam" id="PF03951">
    <property type="entry name" value="Gln-synt_N"/>
    <property type="match status" value="1"/>
</dbReference>
<dbReference type="InterPro" id="IPR008146">
    <property type="entry name" value="Gln_synth_cat_dom"/>
</dbReference>
<proteinExistence type="inferred from homology"/>
<dbReference type="PROSITE" id="PS00180">
    <property type="entry name" value="GLNA_1"/>
    <property type="match status" value="1"/>
</dbReference>
<dbReference type="InterPro" id="IPR004809">
    <property type="entry name" value="Gln_synth_I"/>
</dbReference>
<dbReference type="PANTHER" id="PTHR43407">
    <property type="entry name" value="GLUTAMINE SYNTHETASE"/>
    <property type="match status" value="1"/>
</dbReference>
<keyword evidence="11 14" id="KW-0460">Magnesium</keyword>
<evidence type="ECO:0000256" key="10">
    <source>
        <dbReference type="ARBA" id="ARBA00022840"/>
    </source>
</evidence>
<evidence type="ECO:0000313" key="23">
    <source>
        <dbReference type="Proteomes" id="UP000075799"/>
    </source>
</evidence>
<feature type="binding site" evidence="14">
    <location>
        <position position="213"/>
    </location>
    <ligand>
        <name>Mg(2+)</name>
        <dbReference type="ChEBI" id="CHEBI:18420"/>
        <label>1</label>
    </ligand>
</feature>
<dbReference type="PANTHER" id="PTHR43407:SF1">
    <property type="entry name" value="LENGSIN"/>
    <property type="match status" value="1"/>
</dbReference>
<comment type="similarity">
    <text evidence="2 16 17">Belongs to the glutamine synthetase family.</text>
</comment>
<dbReference type="NCBIfam" id="TIGR00653">
    <property type="entry name" value="GlnA"/>
    <property type="match status" value="1"/>
</dbReference>
<feature type="binding site" evidence="13">
    <location>
        <position position="340"/>
    </location>
    <ligand>
        <name>ATP</name>
        <dbReference type="ChEBI" id="CHEBI:30616"/>
    </ligand>
</feature>
<evidence type="ECO:0000256" key="19">
    <source>
        <dbReference type="RuleBase" id="RU004356"/>
    </source>
</evidence>
<dbReference type="PROSITE" id="PS51987">
    <property type="entry name" value="GS_CATALYTIC"/>
    <property type="match status" value="1"/>
</dbReference>
<evidence type="ECO:0000256" key="18">
    <source>
        <dbReference type="RuleBase" id="RU000387"/>
    </source>
</evidence>
<keyword evidence="10 13" id="KW-0067">ATP-binding</keyword>
<feature type="binding site" evidence="14">
    <location>
        <position position="130"/>
    </location>
    <ligand>
        <name>Mg(2+)</name>
        <dbReference type="ChEBI" id="CHEBI:18420"/>
        <label>1</label>
    </ligand>
</feature>
<feature type="binding site" evidence="13">
    <location>
        <position position="354"/>
    </location>
    <ligand>
        <name>ATP</name>
        <dbReference type="ChEBI" id="CHEBI:30616"/>
    </ligand>
</feature>
<feature type="binding site" evidence="12">
    <location>
        <position position="322"/>
    </location>
    <ligand>
        <name>L-glutamate</name>
        <dbReference type="ChEBI" id="CHEBI:29985"/>
    </ligand>
</feature>
<dbReference type="EC" id="6.3.1.2" evidence="19"/>
<comment type="catalytic activity">
    <reaction evidence="19">
        <text>L-glutamate + NH4(+) + ATP = L-glutamine + ADP + phosphate + H(+)</text>
        <dbReference type="Rhea" id="RHEA:16169"/>
        <dbReference type="ChEBI" id="CHEBI:15378"/>
        <dbReference type="ChEBI" id="CHEBI:28938"/>
        <dbReference type="ChEBI" id="CHEBI:29985"/>
        <dbReference type="ChEBI" id="CHEBI:30616"/>
        <dbReference type="ChEBI" id="CHEBI:43474"/>
        <dbReference type="ChEBI" id="CHEBI:58359"/>
        <dbReference type="ChEBI" id="CHEBI:456216"/>
        <dbReference type="EC" id="6.3.1.2"/>
    </reaction>
</comment>
<feature type="binding site" evidence="13">
    <location>
        <position position="208"/>
    </location>
    <ligand>
        <name>ATP</name>
        <dbReference type="ChEBI" id="CHEBI:30616"/>
    </ligand>
</feature>
<evidence type="ECO:0000256" key="12">
    <source>
        <dbReference type="PIRSR" id="PIRSR604809-1"/>
    </source>
</evidence>
<comment type="subunit">
    <text evidence="3 18">Oligomer of 12 subunits arranged in the form of two hexagons.</text>
</comment>
<dbReference type="InterPro" id="IPR027302">
    <property type="entry name" value="Gln_synth_N_conserv_site"/>
</dbReference>
<evidence type="ECO:0000259" key="21">
    <source>
        <dbReference type="PROSITE" id="PS51987"/>
    </source>
</evidence>
<dbReference type="InterPro" id="IPR027303">
    <property type="entry name" value="Gln_synth_gly_rich_site"/>
</dbReference>
<dbReference type="Gene3D" id="3.10.20.70">
    <property type="entry name" value="Glutamine synthetase, N-terminal domain"/>
    <property type="match status" value="1"/>
</dbReference>
<feature type="modified residue" description="O-AMP-tyrosine" evidence="15">
    <location>
        <position position="399"/>
    </location>
</feature>
<dbReference type="FunFam" id="3.30.590.10:FF:000001">
    <property type="entry name" value="Glutamine synthetase"/>
    <property type="match status" value="1"/>
</dbReference>
<evidence type="ECO:0000256" key="2">
    <source>
        <dbReference type="ARBA" id="ARBA00009897"/>
    </source>
</evidence>
<dbReference type="InterPro" id="IPR008147">
    <property type="entry name" value="Gln_synt_N"/>
</dbReference>
<dbReference type="OrthoDB" id="5287709at2"/>
<feature type="binding site" evidence="12">
    <location>
        <position position="340"/>
    </location>
    <ligand>
        <name>L-glutamate</name>
        <dbReference type="ChEBI" id="CHEBI:29985"/>
    </ligand>
</feature>
<comment type="cofactor">
    <cofactor evidence="14">
        <name>Mg(2+)</name>
        <dbReference type="ChEBI" id="CHEBI:18420"/>
    </cofactor>
    <text evidence="14">Binds 2 Mg(2+) ions per subunit.</text>
</comment>
<protein>
    <recommendedName>
        <fullName evidence="4 19">Glutamine synthetase</fullName>
        <ecNumber evidence="19">6.3.1.2</ecNumber>
    </recommendedName>
</protein>
<dbReference type="GO" id="GO:0046872">
    <property type="term" value="F:metal ion binding"/>
    <property type="evidence" value="ECO:0007669"/>
    <property type="project" value="UniProtKB-KW"/>
</dbReference>
<feature type="domain" description="GS beta-grasp" evidence="20">
    <location>
        <begin position="13"/>
        <end position="97"/>
    </location>
</feature>
<feature type="binding site" evidence="14">
    <location>
        <position position="221"/>
    </location>
    <ligand>
        <name>Mg(2+)</name>
        <dbReference type="ChEBI" id="CHEBI:18420"/>
        <label>1</label>
    </ligand>
</feature>
<feature type="binding site" evidence="13">
    <location>
        <begin position="224"/>
        <end position="226"/>
    </location>
    <ligand>
        <name>ATP</name>
        <dbReference type="ChEBI" id="CHEBI:30616"/>
    </ligand>
</feature>
<dbReference type="GO" id="GO:0005524">
    <property type="term" value="F:ATP binding"/>
    <property type="evidence" value="ECO:0007669"/>
    <property type="project" value="UniProtKB-KW"/>
</dbReference>
<keyword evidence="9 13" id="KW-0547">Nucleotide-binding</keyword>
<evidence type="ECO:0000256" key="6">
    <source>
        <dbReference type="ARBA" id="ARBA00022553"/>
    </source>
</evidence>
<evidence type="ECO:0000256" key="15">
    <source>
        <dbReference type="PIRSR" id="PIRSR604809-50"/>
    </source>
</evidence>
<keyword evidence="8 14" id="KW-0479">Metal-binding</keyword>
<dbReference type="EMBL" id="LUKD01000001">
    <property type="protein sequence ID" value="KYG69727.1"/>
    <property type="molecule type" value="Genomic_DNA"/>
</dbReference>
<dbReference type="GO" id="GO:0004356">
    <property type="term" value="F:glutamine synthetase activity"/>
    <property type="evidence" value="ECO:0007669"/>
    <property type="project" value="UniProtKB-EC"/>
</dbReference>
<dbReference type="InterPro" id="IPR001637">
    <property type="entry name" value="Gln_synth_I_adenylation_site"/>
</dbReference>
<name>A0A162H5F7_BDEBC</name>
<evidence type="ECO:0000256" key="8">
    <source>
        <dbReference type="ARBA" id="ARBA00022723"/>
    </source>
</evidence>
<comment type="caution">
    <text evidence="22">The sequence shown here is derived from an EMBL/GenBank/DDBJ whole genome shotgun (WGS) entry which is preliminary data.</text>
</comment>
<dbReference type="RefSeq" id="WP_063206616.1">
    <property type="nucleotide sequence ID" value="NZ_LUKD01000001.1"/>
</dbReference>
<dbReference type="PROSITE" id="PS00182">
    <property type="entry name" value="GLNA_ADENYLATION"/>
    <property type="match status" value="1"/>
</dbReference>
<dbReference type="GO" id="GO:0006542">
    <property type="term" value="P:glutamine biosynthetic process"/>
    <property type="evidence" value="ECO:0007669"/>
    <property type="project" value="InterPro"/>
</dbReference>
<evidence type="ECO:0000259" key="20">
    <source>
        <dbReference type="PROSITE" id="PS51986"/>
    </source>
</evidence>
<reference evidence="22 23" key="1">
    <citation type="submission" date="2016-03" db="EMBL/GenBank/DDBJ databases">
        <authorList>
            <person name="Ploux O."/>
        </authorList>
    </citation>
    <scope>NUCLEOTIDE SEQUENCE [LARGE SCALE GENOMIC DNA]</scope>
    <source>
        <strain evidence="22 23">EC13</strain>
    </source>
</reference>
<gene>
    <name evidence="22" type="primary">glnA</name>
    <name evidence="22" type="ORF">AZI87_08160</name>
</gene>
<keyword evidence="5 18" id="KW-0963">Cytoplasm</keyword>
<dbReference type="Pfam" id="PF00120">
    <property type="entry name" value="Gln-synt_C"/>
    <property type="match status" value="1"/>
</dbReference>
<dbReference type="GO" id="GO:0005737">
    <property type="term" value="C:cytoplasm"/>
    <property type="evidence" value="ECO:0007669"/>
    <property type="project" value="UniProtKB-SubCell"/>
</dbReference>
<dbReference type="SMART" id="SM01230">
    <property type="entry name" value="Gln-synt_C"/>
    <property type="match status" value="1"/>
</dbReference>
<evidence type="ECO:0000256" key="5">
    <source>
        <dbReference type="ARBA" id="ARBA00022490"/>
    </source>
</evidence>
<evidence type="ECO:0000256" key="16">
    <source>
        <dbReference type="PROSITE-ProRule" id="PRU01330"/>
    </source>
</evidence>
<evidence type="ECO:0000256" key="4">
    <source>
        <dbReference type="ARBA" id="ARBA00021364"/>
    </source>
</evidence>